<gene>
    <name evidence="1" type="ORF">Hyperionvirus2_115</name>
</gene>
<dbReference type="SUPFAM" id="SSF50985">
    <property type="entry name" value="RCC1/BLIP-II"/>
    <property type="match status" value="1"/>
</dbReference>
<name>A0A3G5A688_9VIRU</name>
<evidence type="ECO:0000313" key="1">
    <source>
        <dbReference type="EMBL" id="AYV82747.1"/>
    </source>
</evidence>
<organism evidence="1">
    <name type="scientific">Hyperionvirus sp</name>
    <dbReference type="NCBI Taxonomy" id="2487770"/>
    <lineage>
        <taxon>Viruses</taxon>
        <taxon>Varidnaviria</taxon>
        <taxon>Bamfordvirae</taxon>
        <taxon>Nucleocytoviricota</taxon>
        <taxon>Megaviricetes</taxon>
        <taxon>Imitervirales</taxon>
        <taxon>Mimiviridae</taxon>
        <taxon>Klosneuvirinae</taxon>
    </lineage>
</organism>
<dbReference type="PANTHER" id="PTHR45982:SF1">
    <property type="entry name" value="REGULATOR OF CHROMOSOME CONDENSATION"/>
    <property type="match status" value="1"/>
</dbReference>
<dbReference type="Gene3D" id="2.130.10.30">
    <property type="entry name" value="Regulator of chromosome condensation 1/beta-lactamase-inhibitor protein II"/>
    <property type="match status" value="2"/>
</dbReference>
<dbReference type="InterPro" id="IPR051553">
    <property type="entry name" value="Ran_GTPase-activating"/>
</dbReference>
<dbReference type="Pfam" id="PF13540">
    <property type="entry name" value="RCC1_2"/>
    <property type="match status" value="2"/>
</dbReference>
<sequence length="475" mass="52940">MKLKSLIKALPKELQYMVTNYDPTVLFCILSKSELTEYDWFKLIRMNFSLCYQRDECTNEEIMEVYLNECYNGNKSMIFQGEYYTIVRLNECTLMSSGYNYVGQLGLGDHRDRYGFQKISGINIPIVEVACGKDFIVIRLMDGTLMGCGCNESGQLGFGDYKNRNKFEEIKNIGKNIVEVKCAYSYTIIRFGDGILMGCGSNEHGQLGLGDRLKRNVFEKIDSVPKNIVEVISGTFNVIVRLTDGTLMATGYNDHGELGLGDKRNRYGFVKVGGIGKNIAKVFTGCCNTAILLTDGTLLVSGYNQYGQLGLGDKRDRMSFEKITGIPKNIRKVVWSQYHAFIILTNGTLMGCGFNSSGQLGLGDHECLCFFEEVKGVPKNIEEVTTRNSHTIIRLMDGKLMSCGSNVNGELGLGDFIGRKSFEGIKGVPKNISEVVFPMYGTLIRLTDGTMMGCGCNIEELGFGDYVKRNVFTKL</sequence>
<dbReference type="InterPro" id="IPR009091">
    <property type="entry name" value="RCC1/BLIP-II"/>
</dbReference>
<dbReference type="EMBL" id="MK072384">
    <property type="protein sequence ID" value="AYV82747.1"/>
    <property type="molecule type" value="Genomic_DNA"/>
</dbReference>
<proteinExistence type="predicted"/>
<dbReference type="InterPro" id="IPR000408">
    <property type="entry name" value="Reg_chr_condens"/>
</dbReference>
<protein>
    <submittedName>
        <fullName evidence="1">Chromosome condensation regulator</fullName>
    </submittedName>
</protein>
<dbReference type="PRINTS" id="PR00633">
    <property type="entry name" value="RCCNDNSATION"/>
</dbReference>
<accession>A0A3G5A688</accession>
<reference evidence="1" key="1">
    <citation type="submission" date="2018-10" db="EMBL/GenBank/DDBJ databases">
        <title>Hidden diversity of soil giant viruses.</title>
        <authorList>
            <person name="Schulz F."/>
            <person name="Alteio L."/>
            <person name="Goudeau D."/>
            <person name="Ryan E.M."/>
            <person name="Malmstrom R.R."/>
            <person name="Blanchard J."/>
            <person name="Woyke T."/>
        </authorList>
    </citation>
    <scope>NUCLEOTIDE SEQUENCE</scope>
    <source>
        <strain evidence="1">HYV1</strain>
    </source>
</reference>
<dbReference type="PROSITE" id="PS50012">
    <property type="entry name" value="RCC1_3"/>
    <property type="match status" value="3"/>
</dbReference>
<dbReference type="PANTHER" id="PTHR45982">
    <property type="entry name" value="REGULATOR OF CHROMOSOME CONDENSATION"/>
    <property type="match status" value="1"/>
</dbReference>